<dbReference type="GO" id="GO:0005737">
    <property type="term" value="C:cytoplasm"/>
    <property type="evidence" value="ECO:0007669"/>
    <property type="project" value="UniProtKB-SubCell"/>
</dbReference>
<dbReference type="Gene3D" id="1.10.238.10">
    <property type="entry name" value="EF-hand"/>
    <property type="match status" value="1"/>
</dbReference>
<reference evidence="3 4" key="1">
    <citation type="submission" date="2020-02" db="EMBL/GenBank/DDBJ databases">
        <title>Draft genome sequence of Haematococcus lacustris strain NIES-144.</title>
        <authorList>
            <person name="Morimoto D."/>
            <person name="Nakagawa S."/>
            <person name="Yoshida T."/>
            <person name="Sawayama S."/>
        </authorList>
    </citation>
    <scope>NUCLEOTIDE SEQUENCE [LARGE SCALE GENOMIC DNA]</scope>
    <source>
        <strain evidence="3 4">NIES-144</strain>
    </source>
</reference>
<evidence type="ECO:0000313" key="3">
    <source>
        <dbReference type="EMBL" id="GFH12978.1"/>
    </source>
</evidence>
<comment type="caution">
    <text evidence="3">The sequence shown here is derived from an EMBL/GenBank/DDBJ whole genome shotgun (WGS) entry which is preliminary data.</text>
</comment>
<evidence type="ECO:0000256" key="2">
    <source>
        <dbReference type="ARBA" id="ARBA00022490"/>
    </source>
</evidence>
<organism evidence="3 4">
    <name type="scientific">Haematococcus lacustris</name>
    <name type="common">Green alga</name>
    <name type="synonym">Haematococcus pluvialis</name>
    <dbReference type="NCBI Taxonomy" id="44745"/>
    <lineage>
        <taxon>Eukaryota</taxon>
        <taxon>Viridiplantae</taxon>
        <taxon>Chlorophyta</taxon>
        <taxon>core chlorophytes</taxon>
        <taxon>Chlorophyceae</taxon>
        <taxon>CS clade</taxon>
        <taxon>Chlamydomonadales</taxon>
        <taxon>Haematococcaceae</taxon>
        <taxon>Haematococcus</taxon>
    </lineage>
</organism>
<dbReference type="InterPro" id="IPR039865">
    <property type="entry name" value="PPP2R3C"/>
</dbReference>
<keyword evidence="4" id="KW-1185">Reference proteome</keyword>
<dbReference type="GO" id="GO:0030865">
    <property type="term" value="P:cortical cytoskeleton organization"/>
    <property type="evidence" value="ECO:0007669"/>
    <property type="project" value="TreeGrafter"/>
</dbReference>
<dbReference type="GO" id="GO:0035303">
    <property type="term" value="P:regulation of dephosphorylation"/>
    <property type="evidence" value="ECO:0007669"/>
    <property type="project" value="InterPro"/>
</dbReference>
<dbReference type="GO" id="GO:0005819">
    <property type="term" value="C:spindle"/>
    <property type="evidence" value="ECO:0007669"/>
    <property type="project" value="TreeGrafter"/>
</dbReference>
<dbReference type="PANTHER" id="PTHR12085:SF3">
    <property type="entry name" value="SERINE_THREONINE-PROTEIN PHOSPHATASE 2A REGULATORY SUBUNIT B'' SUBUNIT GAMMA"/>
    <property type="match status" value="1"/>
</dbReference>
<dbReference type="AlphaFoldDB" id="A0A699Z041"/>
<comment type="subcellular location">
    <subcellularLocation>
        <location evidence="1">Cytoplasm</location>
    </subcellularLocation>
</comment>
<dbReference type="Proteomes" id="UP000485058">
    <property type="component" value="Unassembled WGS sequence"/>
</dbReference>
<evidence type="ECO:0008006" key="5">
    <source>
        <dbReference type="Google" id="ProtNLM"/>
    </source>
</evidence>
<accession>A0A699Z041</accession>
<protein>
    <recommendedName>
        <fullName evidence="5">EF-hand domain-containing protein</fullName>
    </recommendedName>
</protein>
<name>A0A699Z041_HAELA</name>
<dbReference type="PANTHER" id="PTHR12085">
    <property type="entry name" value="SERINE/THREONINE-PROTEIN PHOSPHATASE 2A REGULATORY SUBUNIT B'' SUBUNIT GAMMA"/>
    <property type="match status" value="1"/>
</dbReference>
<evidence type="ECO:0000256" key="1">
    <source>
        <dbReference type="ARBA" id="ARBA00004496"/>
    </source>
</evidence>
<gene>
    <name evidence="3" type="ORF">HaLaN_08770</name>
</gene>
<keyword evidence="2" id="KW-0963">Cytoplasm</keyword>
<evidence type="ECO:0000313" key="4">
    <source>
        <dbReference type="Proteomes" id="UP000485058"/>
    </source>
</evidence>
<proteinExistence type="predicted"/>
<dbReference type="EMBL" id="BLLF01000560">
    <property type="protein sequence ID" value="GFH12978.1"/>
    <property type="molecule type" value="Genomic_DNA"/>
</dbReference>
<dbReference type="GO" id="GO:0000226">
    <property type="term" value="P:microtubule cytoskeleton organization"/>
    <property type="evidence" value="ECO:0007669"/>
    <property type="project" value="TreeGrafter"/>
</dbReference>
<sequence>MVDPCFKPSLFARFIQDSDVHISATLFAAHLSMRAHMQALRIQLSSFDEGDTGRLKEQQLGEFLRTQAMELELLEDMQPSFLQHYCNTAERKIVLIHGRNGSIKIKELLTSPLMKGFVTPAEIYTFFKGLHVMWVNMGEYADLAIYDVVDEILDMVKPKTATLITAEDLEVSGMSGCTRGWAEADALWEQAEQVDEGGGGDGII</sequence>